<evidence type="ECO:0000313" key="2">
    <source>
        <dbReference type="Proteomes" id="UP001292094"/>
    </source>
</evidence>
<reference evidence="1" key="1">
    <citation type="submission" date="2023-11" db="EMBL/GenBank/DDBJ databases">
        <title>Genome assemblies of two species of porcelain crab, Petrolisthes cinctipes and Petrolisthes manimaculis (Anomura: Porcellanidae).</title>
        <authorList>
            <person name="Angst P."/>
        </authorList>
    </citation>
    <scope>NUCLEOTIDE SEQUENCE</scope>
    <source>
        <strain evidence="1">PB745_02</strain>
        <tissue evidence="1">Gill</tissue>
    </source>
</reference>
<dbReference type="EMBL" id="JAWZYT010002352">
    <property type="protein sequence ID" value="KAK4304979.1"/>
    <property type="molecule type" value="Genomic_DNA"/>
</dbReference>
<keyword evidence="2" id="KW-1185">Reference proteome</keyword>
<dbReference type="Proteomes" id="UP001292094">
    <property type="component" value="Unassembled WGS sequence"/>
</dbReference>
<proteinExistence type="predicted"/>
<sequence>MQSSYAFALERAVRASKRALTPSHPPHPCPFPPCHPISASTPLPFPSLPPHLSLHTPTLSLPVHPISASTPLPLPSLSIHPATPARAIRVLPDDQRSQKC</sequence>
<dbReference type="AlphaFoldDB" id="A0AAE1PCK7"/>
<name>A0AAE1PCK7_9EUCA</name>
<protein>
    <submittedName>
        <fullName evidence="1">Uncharacterized protein</fullName>
    </submittedName>
</protein>
<gene>
    <name evidence="1" type="ORF">Pmani_023101</name>
</gene>
<accession>A0AAE1PCK7</accession>
<comment type="caution">
    <text evidence="1">The sequence shown here is derived from an EMBL/GenBank/DDBJ whole genome shotgun (WGS) entry which is preliminary data.</text>
</comment>
<evidence type="ECO:0000313" key="1">
    <source>
        <dbReference type="EMBL" id="KAK4304979.1"/>
    </source>
</evidence>
<organism evidence="1 2">
    <name type="scientific">Petrolisthes manimaculis</name>
    <dbReference type="NCBI Taxonomy" id="1843537"/>
    <lineage>
        <taxon>Eukaryota</taxon>
        <taxon>Metazoa</taxon>
        <taxon>Ecdysozoa</taxon>
        <taxon>Arthropoda</taxon>
        <taxon>Crustacea</taxon>
        <taxon>Multicrustacea</taxon>
        <taxon>Malacostraca</taxon>
        <taxon>Eumalacostraca</taxon>
        <taxon>Eucarida</taxon>
        <taxon>Decapoda</taxon>
        <taxon>Pleocyemata</taxon>
        <taxon>Anomura</taxon>
        <taxon>Galatheoidea</taxon>
        <taxon>Porcellanidae</taxon>
        <taxon>Petrolisthes</taxon>
    </lineage>
</organism>